<feature type="transmembrane region" description="Helical" evidence="1">
    <location>
        <begin position="60"/>
        <end position="84"/>
    </location>
</feature>
<evidence type="ECO:0000256" key="1">
    <source>
        <dbReference type="SAM" id="Phobius"/>
    </source>
</evidence>
<keyword evidence="3" id="KW-1185">Reference proteome</keyword>
<protein>
    <submittedName>
        <fullName evidence="2">Uncharacterized protein</fullName>
    </submittedName>
</protein>
<comment type="caution">
    <text evidence="2">The sequence shown here is derived from an EMBL/GenBank/DDBJ whole genome shotgun (WGS) entry which is preliminary data.</text>
</comment>
<accession>A0A9W6JLW5</accession>
<evidence type="ECO:0000313" key="3">
    <source>
        <dbReference type="Proteomes" id="UP001143364"/>
    </source>
</evidence>
<evidence type="ECO:0000313" key="2">
    <source>
        <dbReference type="EMBL" id="GLK78215.1"/>
    </source>
</evidence>
<dbReference type="RefSeq" id="WP_271206019.1">
    <property type="nucleotide sequence ID" value="NZ_BSFK01000016.1"/>
</dbReference>
<reference evidence="2" key="2">
    <citation type="submission" date="2023-01" db="EMBL/GenBank/DDBJ databases">
        <authorList>
            <person name="Sun Q."/>
            <person name="Evtushenko L."/>
        </authorList>
    </citation>
    <scope>NUCLEOTIDE SEQUENCE</scope>
    <source>
        <strain evidence="2">VKM B-2555</strain>
    </source>
</reference>
<dbReference type="EMBL" id="BSFK01000016">
    <property type="protein sequence ID" value="GLK78215.1"/>
    <property type="molecule type" value="Genomic_DNA"/>
</dbReference>
<keyword evidence="1" id="KW-0812">Transmembrane</keyword>
<name>A0A9W6JLW5_9HYPH</name>
<sequence>MSDDPALKSGAGADAVAAGGMGAAMSMDSVTELYAKAAYEGRGKIDETMAREPSEGRSRLAIGVLCVGLAANAALPVAGLWALVEIAGLR</sequence>
<reference evidence="2" key="1">
    <citation type="journal article" date="2014" name="Int. J. Syst. Evol. Microbiol.">
        <title>Complete genome sequence of Corynebacterium casei LMG S-19264T (=DSM 44701T), isolated from a smear-ripened cheese.</title>
        <authorList>
            <consortium name="US DOE Joint Genome Institute (JGI-PGF)"/>
            <person name="Walter F."/>
            <person name="Albersmeier A."/>
            <person name="Kalinowski J."/>
            <person name="Ruckert C."/>
        </authorList>
    </citation>
    <scope>NUCLEOTIDE SEQUENCE</scope>
    <source>
        <strain evidence="2">VKM B-2555</strain>
    </source>
</reference>
<organism evidence="2 3">
    <name type="scientific">Methylopila jiangsuensis</name>
    <dbReference type="NCBI Taxonomy" id="586230"/>
    <lineage>
        <taxon>Bacteria</taxon>
        <taxon>Pseudomonadati</taxon>
        <taxon>Pseudomonadota</taxon>
        <taxon>Alphaproteobacteria</taxon>
        <taxon>Hyphomicrobiales</taxon>
        <taxon>Methylopilaceae</taxon>
        <taxon>Methylopila</taxon>
    </lineage>
</organism>
<keyword evidence="1" id="KW-0472">Membrane</keyword>
<gene>
    <name evidence="2" type="ORF">GCM10008171_34690</name>
</gene>
<dbReference type="Proteomes" id="UP001143364">
    <property type="component" value="Unassembled WGS sequence"/>
</dbReference>
<proteinExistence type="predicted"/>
<dbReference type="AlphaFoldDB" id="A0A9W6JLW5"/>
<keyword evidence="1" id="KW-1133">Transmembrane helix</keyword>